<gene>
    <name evidence="2" type="ORF">ROE7235_03751</name>
</gene>
<dbReference type="Proteomes" id="UP000272908">
    <property type="component" value="Unassembled WGS sequence"/>
</dbReference>
<keyword evidence="3" id="KW-1185">Reference proteome</keyword>
<organism evidence="2 3">
    <name type="scientific">Roseinatronobacter ekhonensis</name>
    <dbReference type="NCBI Taxonomy" id="254356"/>
    <lineage>
        <taxon>Bacteria</taxon>
        <taxon>Pseudomonadati</taxon>
        <taxon>Pseudomonadota</taxon>
        <taxon>Alphaproteobacteria</taxon>
        <taxon>Rhodobacterales</taxon>
        <taxon>Paracoccaceae</taxon>
        <taxon>Roseinatronobacter</taxon>
    </lineage>
</organism>
<dbReference type="AlphaFoldDB" id="A0A3B0MEW5"/>
<proteinExistence type="predicted"/>
<sequence length="110" mass="10877">MSTTMTDLATGKTFVLDGALPGRDAYEEALAEGFIGTRAEWLASLKGDTGEIGPEGPVGPVGSQGPVGPAGPQGEIGPQGASVTITVLTDPAAFDAANPGALELVVLVDA</sequence>
<evidence type="ECO:0000313" key="2">
    <source>
        <dbReference type="EMBL" id="SUZ33970.1"/>
    </source>
</evidence>
<dbReference type="EMBL" id="UIHC01000098">
    <property type="protein sequence ID" value="SUZ33970.1"/>
    <property type="molecule type" value="Genomic_DNA"/>
</dbReference>
<protein>
    <submittedName>
        <fullName evidence="2">Uncharacterized protein</fullName>
    </submittedName>
</protein>
<dbReference type="RefSeq" id="WP_183073586.1">
    <property type="nucleotide sequence ID" value="NZ_UIHC01000098.1"/>
</dbReference>
<accession>A0A3B0MEW5</accession>
<evidence type="ECO:0000313" key="3">
    <source>
        <dbReference type="Proteomes" id="UP000272908"/>
    </source>
</evidence>
<feature type="compositionally biased region" description="Low complexity" evidence="1">
    <location>
        <begin position="51"/>
        <end position="75"/>
    </location>
</feature>
<feature type="region of interest" description="Disordered" evidence="1">
    <location>
        <begin position="47"/>
        <end position="78"/>
    </location>
</feature>
<evidence type="ECO:0000256" key="1">
    <source>
        <dbReference type="SAM" id="MobiDB-lite"/>
    </source>
</evidence>
<name>A0A3B0MEW5_9RHOB</name>
<reference evidence="3" key="1">
    <citation type="submission" date="2018-08" db="EMBL/GenBank/DDBJ databases">
        <authorList>
            <person name="Rodrigo-Torres L."/>
            <person name="Arahal R. D."/>
            <person name="Lucena T."/>
        </authorList>
    </citation>
    <scope>NUCLEOTIDE SEQUENCE [LARGE SCALE GENOMIC DNA]</scope>
    <source>
        <strain evidence="3">CECT 7235</strain>
    </source>
</reference>